<feature type="transmembrane region" description="Helical" evidence="1">
    <location>
        <begin position="7"/>
        <end position="25"/>
    </location>
</feature>
<evidence type="ECO:0000256" key="1">
    <source>
        <dbReference type="SAM" id="Phobius"/>
    </source>
</evidence>
<feature type="transmembrane region" description="Helical" evidence="1">
    <location>
        <begin position="37"/>
        <end position="61"/>
    </location>
</feature>
<name>A0A0A5GGP8_9BACI</name>
<dbReference type="EMBL" id="AVPE01000011">
    <property type="protein sequence ID" value="KGX91169.1"/>
    <property type="molecule type" value="Genomic_DNA"/>
</dbReference>
<gene>
    <name evidence="2" type="ORF">N781_05180</name>
</gene>
<comment type="caution">
    <text evidence="2">The sequence shown here is derived from an EMBL/GenBank/DDBJ whole genome shotgun (WGS) entry which is preliminary data.</text>
</comment>
<keyword evidence="1" id="KW-1133">Transmembrane helix</keyword>
<organism evidence="2 3">
    <name type="scientific">Pontibacillus halophilus JSM 076056 = DSM 19796</name>
    <dbReference type="NCBI Taxonomy" id="1385510"/>
    <lineage>
        <taxon>Bacteria</taxon>
        <taxon>Bacillati</taxon>
        <taxon>Bacillota</taxon>
        <taxon>Bacilli</taxon>
        <taxon>Bacillales</taxon>
        <taxon>Bacillaceae</taxon>
        <taxon>Pontibacillus</taxon>
    </lineage>
</organism>
<dbReference type="OrthoDB" id="2974669at2"/>
<feature type="transmembrane region" description="Helical" evidence="1">
    <location>
        <begin position="73"/>
        <end position="91"/>
    </location>
</feature>
<keyword evidence="1" id="KW-0812">Transmembrane</keyword>
<accession>A0A0A5GGP8</accession>
<dbReference type="RefSeq" id="WP_026800942.1">
    <property type="nucleotide sequence ID" value="NZ_AULI01000011.1"/>
</dbReference>
<evidence type="ECO:0000313" key="3">
    <source>
        <dbReference type="Proteomes" id="UP000030528"/>
    </source>
</evidence>
<sequence length="120" mass="13431">MRSKVPCIELFYVMITGWWAVILYANQDLFRSVPEIYLFYTIADQGAWGSLFAFVACCLVLGMTSGKAFMRRLALFMCAVLYGIVSAGFMMADVPNTGSGVYFAIAVLALWRIREVKADE</sequence>
<proteinExistence type="predicted"/>
<reference evidence="2 3" key="1">
    <citation type="submission" date="2013-08" db="EMBL/GenBank/DDBJ databases">
        <authorList>
            <person name="Huang J."/>
            <person name="Wang G."/>
        </authorList>
    </citation>
    <scope>NUCLEOTIDE SEQUENCE [LARGE SCALE GENOMIC DNA]</scope>
    <source>
        <strain evidence="2 3">JSM 076056</strain>
    </source>
</reference>
<dbReference type="Proteomes" id="UP000030528">
    <property type="component" value="Unassembled WGS sequence"/>
</dbReference>
<dbReference type="AlphaFoldDB" id="A0A0A5GGP8"/>
<protein>
    <submittedName>
        <fullName evidence="2">Uncharacterized protein</fullName>
    </submittedName>
</protein>
<keyword evidence="1" id="KW-0472">Membrane</keyword>
<dbReference type="STRING" id="1385510.GCA_000425205_02621"/>
<keyword evidence="3" id="KW-1185">Reference proteome</keyword>
<evidence type="ECO:0000313" key="2">
    <source>
        <dbReference type="EMBL" id="KGX91169.1"/>
    </source>
</evidence>